<keyword evidence="1" id="KW-0472">Membrane</keyword>
<feature type="transmembrane region" description="Helical" evidence="1">
    <location>
        <begin position="117"/>
        <end position="135"/>
    </location>
</feature>
<dbReference type="EMBL" id="JAFBFC010000007">
    <property type="protein sequence ID" value="MBM7704672.1"/>
    <property type="molecule type" value="Genomic_DNA"/>
</dbReference>
<protein>
    <submittedName>
        <fullName evidence="2">Thiamine transporter</fullName>
    </submittedName>
</protein>
<dbReference type="Pfam" id="PF09515">
    <property type="entry name" value="Thia_YuaJ"/>
    <property type="match status" value="1"/>
</dbReference>
<gene>
    <name evidence="2" type="ORF">JOC83_003529</name>
</gene>
<dbReference type="NCBIfam" id="TIGR02357">
    <property type="entry name" value="ECF_ThiT_YuaJ"/>
    <property type="match status" value="1"/>
</dbReference>
<proteinExistence type="predicted"/>
<dbReference type="Proteomes" id="UP000809829">
    <property type="component" value="Unassembled WGS sequence"/>
</dbReference>
<keyword evidence="1" id="KW-1133">Transmembrane helix</keyword>
<keyword evidence="1" id="KW-0812">Transmembrane</keyword>
<feature type="transmembrane region" description="Helical" evidence="1">
    <location>
        <begin position="7"/>
        <end position="27"/>
    </location>
</feature>
<accession>A0ABS2QZ27</accession>
<feature type="transmembrane region" description="Helical" evidence="1">
    <location>
        <begin position="155"/>
        <end position="181"/>
    </location>
</feature>
<reference evidence="2 3" key="1">
    <citation type="submission" date="2021-01" db="EMBL/GenBank/DDBJ databases">
        <title>Genomic Encyclopedia of Type Strains, Phase IV (KMG-IV): sequencing the most valuable type-strain genomes for metagenomic binning, comparative biology and taxonomic classification.</title>
        <authorList>
            <person name="Goeker M."/>
        </authorList>
    </citation>
    <scope>NUCLEOTIDE SEQUENCE [LARGE SCALE GENOMIC DNA]</scope>
    <source>
        <strain evidence="2 3">DSM 104297</strain>
    </source>
</reference>
<keyword evidence="3" id="KW-1185">Reference proteome</keyword>
<feature type="transmembrane region" description="Helical" evidence="1">
    <location>
        <begin position="33"/>
        <end position="52"/>
    </location>
</feature>
<dbReference type="InterPro" id="IPR012651">
    <property type="entry name" value="Thia_Transptr_ThiT"/>
</dbReference>
<organism evidence="2 3">
    <name type="scientific">Priestia iocasae</name>
    <dbReference type="NCBI Taxonomy" id="2291674"/>
    <lineage>
        <taxon>Bacteria</taxon>
        <taxon>Bacillati</taxon>
        <taxon>Bacillota</taxon>
        <taxon>Bacilli</taxon>
        <taxon>Bacillales</taxon>
        <taxon>Bacillaceae</taxon>
        <taxon>Priestia</taxon>
    </lineage>
</organism>
<sequence length="192" mass="21218">MKRSNILFIVEVGMMSGLAYLLDLVASFLSLRLWPQGGSISIAMVPVFIMSFRWGLKGGMFTGFLLGLLQVTLGPAYVVHPIQAFLDYFVAFTVVGLAGVVYKQIQRLNIATQKKQLLSFIFLGAFIASLARYITHTIAGFVFFAEAGSTKTQALIFSAIYNGTYMLPAFLISAIICYIIINMTKQRFLTTP</sequence>
<evidence type="ECO:0000256" key="1">
    <source>
        <dbReference type="SAM" id="Phobius"/>
    </source>
</evidence>
<dbReference type="RefSeq" id="WP_205188666.1">
    <property type="nucleotide sequence ID" value="NZ_JAFBFC010000007.1"/>
</dbReference>
<dbReference type="Gene3D" id="1.10.1760.20">
    <property type="match status" value="1"/>
</dbReference>
<feature type="transmembrane region" description="Helical" evidence="1">
    <location>
        <begin position="59"/>
        <end position="79"/>
    </location>
</feature>
<comment type="caution">
    <text evidence="2">The sequence shown here is derived from an EMBL/GenBank/DDBJ whole genome shotgun (WGS) entry which is preliminary data.</text>
</comment>
<evidence type="ECO:0000313" key="2">
    <source>
        <dbReference type="EMBL" id="MBM7704672.1"/>
    </source>
</evidence>
<name>A0ABS2QZ27_9BACI</name>
<evidence type="ECO:0000313" key="3">
    <source>
        <dbReference type="Proteomes" id="UP000809829"/>
    </source>
</evidence>
<feature type="transmembrane region" description="Helical" evidence="1">
    <location>
        <begin position="85"/>
        <end position="105"/>
    </location>
</feature>